<dbReference type="InterPro" id="IPR036388">
    <property type="entry name" value="WH-like_DNA-bd_sf"/>
</dbReference>
<dbReference type="InterPro" id="IPR036390">
    <property type="entry name" value="WH_DNA-bd_sf"/>
</dbReference>
<dbReference type="PROSITE" id="PS50931">
    <property type="entry name" value="HTH_LYSR"/>
    <property type="match status" value="1"/>
</dbReference>
<gene>
    <name evidence="6" type="ORF">A6768_06965</name>
</gene>
<dbReference type="Proteomes" id="UP000219422">
    <property type="component" value="Chromosome"/>
</dbReference>
<evidence type="ECO:0000313" key="7">
    <source>
        <dbReference type="Proteomes" id="UP000219422"/>
    </source>
</evidence>
<dbReference type="PRINTS" id="PR00039">
    <property type="entry name" value="HTHLYSR"/>
</dbReference>
<accession>A0A291MY02</accession>
<organism evidence="6 7">
    <name type="scientific">Sphingobium yanoikuyae</name>
    <name type="common">Sphingomonas yanoikuyae</name>
    <dbReference type="NCBI Taxonomy" id="13690"/>
    <lineage>
        <taxon>Bacteria</taxon>
        <taxon>Pseudomonadati</taxon>
        <taxon>Pseudomonadota</taxon>
        <taxon>Alphaproteobacteria</taxon>
        <taxon>Sphingomonadales</taxon>
        <taxon>Sphingomonadaceae</taxon>
        <taxon>Sphingobium</taxon>
    </lineage>
</organism>
<dbReference type="PANTHER" id="PTHR30346:SF0">
    <property type="entry name" value="HCA OPERON TRANSCRIPTIONAL ACTIVATOR HCAR"/>
    <property type="match status" value="1"/>
</dbReference>
<dbReference type="KEGG" id="sya:A6768_06965"/>
<keyword evidence="3" id="KW-0238">DNA-binding</keyword>
<dbReference type="InterPro" id="IPR005119">
    <property type="entry name" value="LysR_subst-bd"/>
</dbReference>
<dbReference type="GO" id="GO:0003700">
    <property type="term" value="F:DNA-binding transcription factor activity"/>
    <property type="evidence" value="ECO:0007669"/>
    <property type="project" value="InterPro"/>
</dbReference>
<evidence type="ECO:0000259" key="5">
    <source>
        <dbReference type="PROSITE" id="PS50931"/>
    </source>
</evidence>
<dbReference type="GO" id="GO:0032993">
    <property type="term" value="C:protein-DNA complex"/>
    <property type="evidence" value="ECO:0007669"/>
    <property type="project" value="TreeGrafter"/>
</dbReference>
<protein>
    <submittedName>
        <fullName evidence="6">LysR family transcriptional regulator</fullName>
    </submittedName>
</protein>
<dbReference type="SUPFAM" id="SSF53850">
    <property type="entry name" value="Periplasmic binding protein-like II"/>
    <property type="match status" value="1"/>
</dbReference>
<name>A0A291MY02_SPHYA</name>
<dbReference type="PANTHER" id="PTHR30346">
    <property type="entry name" value="TRANSCRIPTIONAL DUAL REGULATOR HCAR-RELATED"/>
    <property type="match status" value="1"/>
</dbReference>
<dbReference type="InterPro" id="IPR000847">
    <property type="entry name" value="LysR_HTH_N"/>
</dbReference>
<dbReference type="Pfam" id="PF00126">
    <property type="entry name" value="HTH_1"/>
    <property type="match status" value="1"/>
</dbReference>
<dbReference type="EMBL" id="CP023741">
    <property type="protein sequence ID" value="ATI79790.1"/>
    <property type="molecule type" value="Genomic_DNA"/>
</dbReference>
<dbReference type="GO" id="GO:0003677">
    <property type="term" value="F:DNA binding"/>
    <property type="evidence" value="ECO:0007669"/>
    <property type="project" value="UniProtKB-KW"/>
</dbReference>
<dbReference type="FunFam" id="1.10.10.10:FF:000001">
    <property type="entry name" value="LysR family transcriptional regulator"/>
    <property type="match status" value="1"/>
</dbReference>
<reference evidence="6 7" key="1">
    <citation type="submission" date="2017-10" db="EMBL/GenBank/DDBJ databases">
        <title>Sphingobium yanoikuyae S72.</title>
        <authorList>
            <person name="Sanchez E."/>
            <person name="Bustos P."/>
            <person name="Mendoza P."/>
            <person name="Guo X."/>
            <person name="Mendoza A."/>
        </authorList>
    </citation>
    <scope>NUCLEOTIDE SEQUENCE [LARGE SCALE GENOMIC DNA]</scope>
    <source>
        <strain evidence="6 7">S72</strain>
    </source>
</reference>
<dbReference type="Gene3D" id="3.40.190.10">
    <property type="entry name" value="Periplasmic binding protein-like II"/>
    <property type="match status" value="2"/>
</dbReference>
<evidence type="ECO:0000256" key="1">
    <source>
        <dbReference type="ARBA" id="ARBA00009437"/>
    </source>
</evidence>
<evidence type="ECO:0000256" key="3">
    <source>
        <dbReference type="ARBA" id="ARBA00023125"/>
    </source>
</evidence>
<evidence type="ECO:0000256" key="2">
    <source>
        <dbReference type="ARBA" id="ARBA00023015"/>
    </source>
</evidence>
<keyword evidence="4" id="KW-0804">Transcription</keyword>
<evidence type="ECO:0000313" key="6">
    <source>
        <dbReference type="EMBL" id="ATI79790.1"/>
    </source>
</evidence>
<dbReference type="SUPFAM" id="SSF46785">
    <property type="entry name" value="Winged helix' DNA-binding domain"/>
    <property type="match status" value="1"/>
</dbReference>
<dbReference type="Gene3D" id="1.10.10.10">
    <property type="entry name" value="Winged helix-like DNA-binding domain superfamily/Winged helix DNA-binding domain"/>
    <property type="match status" value="1"/>
</dbReference>
<comment type="similarity">
    <text evidence="1">Belongs to the LysR transcriptional regulatory family.</text>
</comment>
<keyword evidence="2" id="KW-0805">Transcription regulation</keyword>
<dbReference type="Pfam" id="PF03466">
    <property type="entry name" value="LysR_substrate"/>
    <property type="match status" value="1"/>
</dbReference>
<feature type="domain" description="HTH lysR-type" evidence="5">
    <location>
        <begin position="2"/>
        <end position="59"/>
    </location>
</feature>
<proteinExistence type="inferred from homology"/>
<sequence>MFEMSQLRCFVAVAEHLHFGQAAQHLNMTQPPLSRQIQLLEREVGVPLLERNSRAVRLTPAGRVFLPEAQRILRLSESAMRWTQRVWRGEAGTLRIGFTAASGYGMLPDLMLKLKALMPDVDIVLREMVSAAQIEALNSGILDIGFIRPPVDTRRFAFREYLSEPLIAALPAGHRLLEKSDIALADLDEQPFIMYSPDAARYFHDILTALFDQAQIAPRIAHQVGQMHSMLALVDAGFGMALVPEVAARLRFPNVVFRPMPSITEWPAKLNLIWRPDNENPALARFVESIDGIRLDAKLSIF</sequence>
<evidence type="ECO:0000256" key="4">
    <source>
        <dbReference type="ARBA" id="ARBA00023163"/>
    </source>
</evidence>
<dbReference type="AlphaFoldDB" id="A0A291MY02"/>